<comment type="subcellular location">
    <subcellularLocation>
        <location evidence="1">Secreted</location>
    </subcellularLocation>
</comment>
<dbReference type="InterPro" id="IPR001343">
    <property type="entry name" value="Hemolysn_Ca-bd"/>
</dbReference>
<dbReference type="GO" id="GO:0005615">
    <property type="term" value="C:extracellular space"/>
    <property type="evidence" value="ECO:0007669"/>
    <property type="project" value="InterPro"/>
</dbReference>
<dbReference type="PANTHER" id="PTHR38340:SF1">
    <property type="entry name" value="S-LAYER PROTEIN"/>
    <property type="match status" value="1"/>
</dbReference>
<dbReference type="PRINTS" id="PR00313">
    <property type="entry name" value="CABNDNGRPT"/>
</dbReference>
<evidence type="ECO:0000313" key="4">
    <source>
        <dbReference type="Proteomes" id="UP000076925"/>
    </source>
</evidence>
<dbReference type="InterPro" id="IPR050557">
    <property type="entry name" value="RTX_toxin/Mannuronan_C5-epim"/>
</dbReference>
<dbReference type="AlphaFoldDB" id="A0A139X7K5"/>
<dbReference type="InterPro" id="IPR018511">
    <property type="entry name" value="Hemolysin-typ_Ca-bd_CS"/>
</dbReference>
<evidence type="ECO:0008006" key="5">
    <source>
        <dbReference type="Google" id="ProtNLM"/>
    </source>
</evidence>
<dbReference type="Proteomes" id="UP000076925">
    <property type="component" value="Unassembled WGS sequence"/>
</dbReference>
<dbReference type="PANTHER" id="PTHR38340">
    <property type="entry name" value="S-LAYER PROTEIN"/>
    <property type="match status" value="1"/>
</dbReference>
<evidence type="ECO:0000256" key="2">
    <source>
        <dbReference type="ARBA" id="ARBA00022525"/>
    </source>
</evidence>
<gene>
    <name evidence="3" type="ORF">WA1_23815</name>
</gene>
<evidence type="ECO:0000256" key="1">
    <source>
        <dbReference type="ARBA" id="ARBA00004613"/>
    </source>
</evidence>
<accession>A0A139X7K5</accession>
<dbReference type="Pfam" id="PF00353">
    <property type="entry name" value="HemolysinCabind"/>
    <property type="match status" value="1"/>
</dbReference>
<keyword evidence="2" id="KW-0964">Secreted</keyword>
<dbReference type="SUPFAM" id="SSF51120">
    <property type="entry name" value="beta-Roll"/>
    <property type="match status" value="1"/>
</dbReference>
<dbReference type="OrthoDB" id="473504at2"/>
<sequence>MTIIHGTSGNDKNDKKLIGTELADKIYGYEGNDELIGGSGNDYLVGGLGDDILTGGAGKDTFVLYYSGGGIDTLTDYTVGKDLISITSAPNRPSIDLLTLGTTKNFAPPDSYLNYNATTGALSYLTQPNHWQQIAQLPTGLDWNKVIDDINASSTPKVK</sequence>
<reference evidence="3 4" key="1">
    <citation type="journal article" date="2013" name="Genome Biol. Evol.">
        <title>Genomes of Stigonematalean cyanobacteria (subsection V) and the evolution of oxygenic photosynthesis from prokaryotes to plastids.</title>
        <authorList>
            <person name="Dagan T."/>
            <person name="Roettger M."/>
            <person name="Stucken K."/>
            <person name="Landan G."/>
            <person name="Koch R."/>
            <person name="Major P."/>
            <person name="Gould S.B."/>
            <person name="Goremykin V.V."/>
            <person name="Rippka R."/>
            <person name="Tandeau de Marsac N."/>
            <person name="Gugger M."/>
            <person name="Lockhart P.J."/>
            <person name="Allen J.F."/>
            <person name="Brune I."/>
            <person name="Maus I."/>
            <person name="Puhler A."/>
            <person name="Martin W.F."/>
        </authorList>
    </citation>
    <scope>NUCLEOTIDE SEQUENCE [LARGE SCALE GENOMIC DNA]</scope>
    <source>
        <strain evidence="3 4">PCC 7110</strain>
    </source>
</reference>
<dbReference type="STRING" id="128403.WA1_23815"/>
<dbReference type="EMBL" id="ANNX02000026">
    <property type="protein sequence ID" value="KYC40674.1"/>
    <property type="molecule type" value="Genomic_DNA"/>
</dbReference>
<dbReference type="Gene3D" id="2.150.10.10">
    <property type="entry name" value="Serralysin-like metalloprotease, C-terminal"/>
    <property type="match status" value="1"/>
</dbReference>
<evidence type="ECO:0000313" key="3">
    <source>
        <dbReference type="EMBL" id="KYC40674.1"/>
    </source>
</evidence>
<name>A0A139X7K5_9CYAN</name>
<keyword evidence="4" id="KW-1185">Reference proteome</keyword>
<dbReference type="GO" id="GO:0005509">
    <property type="term" value="F:calcium ion binding"/>
    <property type="evidence" value="ECO:0007669"/>
    <property type="project" value="InterPro"/>
</dbReference>
<protein>
    <recommendedName>
        <fullName evidence="5">Peptidase M10 serralysin C-terminal domain-containing protein</fullName>
    </recommendedName>
</protein>
<dbReference type="PROSITE" id="PS00330">
    <property type="entry name" value="HEMOLYSIN_CALCIUM"/>
    <property type="match status" value="2"/>
</dbReference>
<organism evidence="3 4">
    <name type="scientific">Scytonema hofmannii PCC 7110</name>
    <dbReference type="NCBI Taxonomy" id="128403"/>
    <lineage>
        <taxon>Bacteria</taxon>
        <taxon>Bacillati</taxon>
        <taxon>Cyanobacteriota</taxon>
        <taxon>Cyanophyceae</taxon>
        <taxon>Nostocales</taxon>
        <taxon>Scytonemataceae</taxon>
        <taxon>Scytonema</taxon>
    </lineage>
</organism>
<dbReference type="RefSeq" id="WP_017740055.1">
    <property type="nucleotide sequence ID" value="NZ_KQ976354.1"/>
</dbReference>
<dbReference type="InterPro" id="IPR011049">
    <property type="entry name" value="Serralysin-like_metalloprot_C"/>
</dbReference>
<comment type="caution">
    <text evidence="3">The sequence shown here is derived from an EMBL/GenBank/DDBJ whole genome shotgun (WGS) entry which is preliminary data.</text>
</comment>
<proteinExistence type="predicted"/>